<evidence type="ECO:0000313" key="3">
    <source>
        <dbReference type="EMBL" id="PZA17325.1"/>
    </source>
</evidence>
<evidence type="ECO:0000313" key="4">
    <source>
        <dbReference type="Proteomes" id="UP000248259"/>
    </source>
</evidence>
<evidence type="ECO:0000256" key="2">
    <source>
        <dbReference type="SAM" id="SignalP"/>
    </source>
</evidence>
<keyword evidence="4" id="KW-1185">Reference proteome</keyword>
<dbReference type="PANTHER" id="PTHR12558:SF13">
    <property type="entry name" value="CELL DIVISION CYCLE PROTEIN 27 HOMOLOG"/>
    <property type="match status" value="1"/>
</dbReference>
<sequence length="267" mass="29498">MIGWKASLFVLFSSLALGACVTTPVGGGDAVGVTRPMSDMQPANDAEARARVHVDLGLAYFEVGRYDVALDEAKVALRDRAGYAPAYHLMGLVYMMIGENGSADENFRNALNAAPGDPDFNNSYGWFLCLQGRADDAQARFDRAARNPYYRYPTRALNNSGQCYLRQNQDELAEGQFLRAIQADPANGEAQFQLASIAYRKANYRAAHEQLNRFHQQFGPTSASVWLGLRAARQLGEHDAEASYAQQLRGRFADSAEHVLMLQGKYE</sequence>
<dbReference type="RefSeq" id="WP_110523341.1">
    <property type="nucleotide sequence ID" value="NZ_QKOE01000003.1"/>
</dbReference>
<dbReference type="NCBIfam" id="TIGR02521">
    <property type="entry name" value="type_IV_pilW"/>
    <property type="match status" value="1"/>
</dbReference>
<dbReference type="Pfam" id="PF13432">
    <property type="entry name" value="TPR_16"/>
    <property type="match status" value="1"/>
</dbReference>
<keyword evidence="1" id="KW-0802">TPR repeat</keyword>
<dbReference type="SUPFAM" id="SSF48452">
    <property type="entry name" value="TPR-like"/>
    <property type="match status" value="1"/>
</dbReference>
<gene>
    <name evidence="3" type="ORF">DNK49_05520</name>
</gene>
<dbReference type="Gene3D" id="1.25.40.10">
    <property type="entry name" value="Tetratricopeptide repeat domain"/>
    <property type="match status" value="1"/>
</dbReference>
<feature type="chain" id="PRO_5016279109" evidence="2">
    <location>
        <begin position="19"/>
        <end position="267"/>
    </location>
</feature>
<feature type="repeat" description="TPR" evidence="1">
    <location>
        <begin position="84"/>
        <end position="117"/>
    </location>
</feature>
<evidence type="ECO:0000256" key="1">
    <source>
        <dbReference type="PROSITE-ProRule" id="PRU00339"/>
    </source>
</evidence>
<dbReference type="Proteomes" id="UP000248259">
    <property type="component" value="Unassembled WGS sequence"/>
</dbReference>
<dbReference type="PROSITE" id="PS51257">
    <property type="entry name" value="PROKAR_LIPOPROTEIN"/>
    <property type="match status" value="1"/>
</dbReference>
<dbReference type="InterPro" id="IPR019734">
    <property type="entry name" value="TPR_rpt"/>
</dbReference>
<organism evidence="3 4">
    <name type="scientific">Parazoarcus communis SWub3 = DSM 12120</name>
    <dbReference type="NCBI Taxonomy" id="1121029"/>
    <lineage>
        <taxon>Bacteria</taxon>
        <taxon>Pseudomonadati</taxon>
        <taxon>Pseudomonadota</taxon>
        <taxon>Betaproteobacteria</taxon>
        <taxon>Rhodocyclales</taxon>
        <taxon>Zoogloeaceae</taxon>
        <taxon>Parazoarcus</taxon>
    </lineage>
</organism>
<dbReference type="Pfam" id="PF13181">
    <property type="entry name" value="TPR_8"/>
    <property type="match status" value="1"/>
</dbReference>
<dbReference type="PANTHER" id="PTHR12558">
    <property type="entry name" value="CELL DIVISION CYCLE 16,23,27"/>
    <property type="match status" value="1"/>
</dbReference>
<feature type="repeat" description="TPR" evidence="1">
    <location>
        <begin position="154"/>
        <end position="187"/>
    </location>
</feature>
<dbReference type="OrthoDB" id="9814042at2"/>
<protein>
    <submittedName>
        <fullName evidence="3">Type IV pilus biogenesis/stability protein PilW</fullName>
    </submittedName>
</protein>
<dbReference type="PROSITE" id="PS50005">
    <property type="entry name" value="TPR"/>
    <property type="match status" value="2"/>
</dbReference>
<accession>A0A323UXW7</accession>
<dbReference type="InterPro" id="IPR011990">
    <property type="entry name" value="TPR-like_helical_dom_sf"/>
</dbReference>
<dbReference type="AlphaFoldDB" id="A0A323UXW7"/>
<dbReference type="SMART" id="SM00028">
    <property type="entry name" value="TPR"/>
    <property type="match status" value="2"/>
</dbReference>
<reference evidence="3 4" key="1">
    <citation type="submission" date="2018-06" db="EMBL/GenBank/DDBJ databases">
        <title>Azoarcus communis strain SWub3 genome.</title>
        <authorList>
            <person name="Zorraquino Salvo V."/>
            <person name="Toubiana D."/>
            <person name="Blumwald E."/>
        </authorList>
    </citation>
    <scope>NUCLEOTIDE SEQUENCE [LARGE SCALE GENOMIC DNA]</scope>
    <source>
        <strain evidence="3 4">SWub3</strain>
    </source>
</reference>
<keyword evidence="2" id="KW-0732">Signal</keyword>
<comment type="caution">
    <text evidence="3">The sequence shown here is derived from an EMBL/GenBank/DDBJ whole genome shotgun (WGS) entry which is preliminary data.</text>
</comment>
<feature type="signal peptide" evidence="2">
    <location>
        <begin position="1"/>
        <end position="18"/>
    </location>
</feature>
<proteinExistence type="predicted"/>
<name>A0A323UXW7_9RHOO</name>
<dbReference type="InterPro" id="IPR013360">
    <property type="entry name" value="Pilus_4_PilW"/>
</dbReference>
<dbReference type="EMBL" id="QKOE01000003">
    <property type="protein sequence ID" value="PZA17325.1"/>
    <property type="molecule type" value="Genomic_DNA"/>
</dbReference>